<dbReference type="PANTHER" id="PTHR12521">
    <property type="entry name" value="PROTEIN C6ORF130"/>
    <property type="match status" value="1"/>
</dbReference>
<dbReference type="InterPro" id="IPR043472">
    <property type="entry name" value="Macro_dom-like"/>
</dbReference>
<dbReference type="Proteomes" id="UP001153712">
    <property type="component" value="Chromosome 9"/>
</dbReference>
<proteinExistence type="predicted"/>
<dbReference type="Gene3D" id="3.40.220.10">
    <property type="entry name" value="Leucine Aminopeptidase, subunit E, domain 1"/>
    <property type="match status" value="2"/>
</dbReference>
<feature type="compositionally biased region" description="Basic and acidic residues" evidence="1">
    <location>
        <begin position="252"/>
        <end position="262"/>
    </location>
</feature>
<dbReference type="InterPro" id="IPR050892">
    <property type="entry name" value="ADP-ribose_metab_enzymes"/>
</dbReference>
<feature type="compositionally biased region" description="Basic and acidic residues" evidence="1">
    <location>
        <begin position="174"/>
        <end position="198"/>
    </location>
</feature>
<dbReference type="EMBL" id="OU900102">
    <property type="protein sequence ID" value="CAG9865066.1"/>
    <property type="molecule type" value="Genomic_DNA"/>
</dbReference>
<dbReference type="AlphaFoldDB" id="A0A9N9TXZ3"/>
<accession>A0A9N9TXZ3</accession>
<evidence type="ECO:0000313" key="2">
    <source>
        <dbReference type="EMBL" id="CAG9865066.1"/>
    </source>
</evidence>
<feature type="compositionally biased region" description="Basic and acidic residues" evidence="1">
    <location>
        <begin position="234"/>
        <end position="245"/>
    </location>
</feature>
<dbReference type="SUPFAM" id="SSF52949">
    <property type="entry name" value="Macro domain-like"/>
    <property type="match status" value="1"/>
</dbReference>
<evidence type="ECO:0008006" key="4">
    <source>
        <dbReference type="Google" id="ProtNLM"/>
    </source>
</evidence>
<feature type="compositionally biased region" description="Basic and acidic residues" evidence="1">
    <location>
        <begin position="209"/>
        <end position="224"/>
    </location>
</feature>
<name>A0A9N9TXZ3_PHYSR</name>
<evidence type="ECO:0000256" key="1">
    <source>
        <dbReference type="SAM" id="MobiDB-lite"/>
    </source>
</evidence>
<protein>
    <recommendedName>
        <fullName evidence="4">Macro domain-containing protein</fullName>
    </recommendedName>
</protein>
<reference evidence="2" key="1">
    <citation type="submission" date="2022-01" db="EMBL/GenBank/DDBJ databases">
        <authorList>
            <person name="King R."/>
        </authorList>
    </citation>
    <scope>NUCLEOTIDE SEQUENCE</scope>
</reference>
<dbReference type="OrthoDB" id="2155246at2759"/>
<gene>
    <name evidence="2" type="ORF">PHYEVI_LOCUS11312</name>
</gene>
<dbReference type="CDD" id="cd02901">
    <property type="entry name" value="Macro_Poa1p-like"/>
    <property type="match status" value="1"/>
</dbReference>
<keyword evidence="3" id="KW-1185">Reference proteome</keyword>
<feature type="region of interest" description="Disordered" evidence="1">
    <location>
        <begin position="151"/>
        <end position="267"/>
    </location>
</feature>
<organism evidence="2 3">
    <name type="scientific">Phyllotreta striolata</name>
    <name type="common">Striped flea beetle</name>
    <name type="synonym">Crioceris striolata</name>
    <dbReference type="NCBI Taxonomy" id="444603"/>
    <lineage>
        <taxon>Eukaryota</taxon>
        <taxon>Metazoa</taxon>
        <taxon>Ecdysozoa</taxon>
        <taxon>Arthropoda</taxon>
        <taxon>Hexapoda</taxon>
        <taxon>Insecta</taxon>
        <taxon>Pterygota</taxon>
        <taxon>Neoptera</taxon>
        <taxon>Endopterygota</taxon>
        <taxon>Coleoptera</taxon>
        <taxon>Polyphaga</taxon>
        <taxon>Cucujiformia</taxon>
        <taxon>Chrysomeloidea</taxon>
        <taxon>Chrysomelidae</taxon>
        <taxon>Galerucinae</taxon>
        <taxon>Alticini</taxon>
        <taxon>Phyllotreta</taxon>
    </lineage>
</organism>
<dbReference type="PANTHER" id="PTHR12521:SF0">
    <property type="entry name" value="ADP-RIBOSE GLYCOHYDROLASE OARD1"/>
    <property type="match status" value="1"/>
</dbReference>
<dbReference type="GO" id="GO:0140291">
    <property type="term" value="P:peptidyl-glutamate ADP-deribosylation"/>
    <property type="evidence" value="ECO:0007669"/>
    <property type="project" value="TreeGrafter"/>
</dbReference>
<sequence length="693" mass="80210">MASGFQYTLTNDEDSGISEAFPRSIQIASLPEPLYDPTLSDYNISDFNRSVSSNLNPNAVSFEPKQFHINEGLQTNCQPYHPYQYQCDELNGGLELQPIVEINQNFMPSLVFDSSVNNVTDLGLEVSGNSGRNAPAQRKNSHLRISELMKNQLESTSHEPEKSLSRSNSRRNRTNKDAREKHSPDDTGKRGFDNNDRRRVGRSSYYSEEINRSNEDNLDDFKPRREPRRSINSKNEEHRTVVREKSFRKRSERTPRTEPSDWKEEEDYTKYKPKRYSSMRGHRVSAEIVSPNEFPKYRDLKLERNDDRRETPIKRTSLDGLSSQRNIAGLFSDDSLRENAEFNEFVRENEEFLLEYSNNKDRRWAIRNFNKNITHRRVVDREMDLFQLPAKYSLAHCVSEDFRMSRGVAVTFRNTFGSTDELLEQCQTAGGLAVLNNGERFVYYLVTKRLSNHKPTYSDMWRSIALLRDHVRANSVRFLGIPTLGCGLDKLDWPVVQCIIEYLFRNVDVEIVCCKFRKAEDDVEQMSCSSIASNDDSFDRRLGNFEERIGVSTCTESLTNLESIRAVILCFGSSDGRATDEMRELDKKYNFLHAFKSKRKDLGSVLMYETGGHCICCCITMKYAGHKFDFVSFKRCIIEINRITESGGYTGLVMNYVSARRGFLLHNKIITMLTHFLENVNVYVYRGEQDNEI</sequence>
<evidence type="ECO:0000313" key="3">
    <source>
        <dbReference type="Proteomes" id="UP001153712"/>
    </source>
</evidence>